<dbReference type="EMBL" id="JAJAGO010000026">
    <property type="protein sequence ID" value="MCT2594730.1"/>
    <property type="molecule type" value="Genomic_DNA"/>
</dbReference>
<name>A0ABT2K5G0_9ACTN</name>
<keyword evidence="2 3" id="KW-0808">Transferase</keyword>
<dbReference type="SUPFAM" id="SSF51569">
    <property type="entry name" value="Aldolase"/>
    <property type="match status" value="1"/>
</dbReference>
<comment type="catalytic activity">
    <reaction evidence="3">
        <text>D-erythrose 4-phosphate + phosphoenolpyruvate + H2O = 7-phospho-2-dehydro-3-deoxy-D-arabino-heptonate + phosphate</text>
        <dbReference type="Rhea" id="RHEA:14717"/>
        <dbReference type="ChEBI" id="CHEBI:15377"/>
        <dbReference type="ChEBI" id="CHEBI:16897"/>
        <dbReference type="ChEBI" id="CHEBI:43474"/>
        <dbReference type="ChEBI" id="CHEBI:58394"/>
        <dbReference type="ChEBI" id="CHEBI:58702"/>
        <dbReference type="EC" id="2.5.1.54"/>
    </reaction>
</comment>
<keyword evidence="3" id="KW-0028">Amino-acid biosynthesis</keyword>
<dbReference type="Gene3D" id="3.20.20.70">
    <property type="entry name" value="Aldolase class I"/>
    <property type="match status" value="1"/>
</dbReference>
<evidence type="ECO:0000313" key="6">
    <source>
        <dbReference type="Proteomes" id="UP001156389"/>
    </source>
</evidence>
<dbReference type="EC" id="2.5.1.54" evidence="3"/>
<comment type="caution">
    <text evidence="5">The sequence shown here is derived from an EMBL/GenBank/DDBJ whole genome shotgun (WGS) entry which is preliminary data.</text>
</comment>
<accession>A0ABT2K5G0</accession>
<keyword evidence="6" id="KW-1185">Reference proteome</keyword>
<dbReference type="InterPro" id="IPR013785">
    <property type="entry name" value="Aldolase_TIM"/>
</dbReference>
<evidence type="ECO:0000313" key="5">
    <source>
        <dbReference type="EMBL" id="MCT2594730.1"/>
    </source>
</evidence>
<evidence type="ECO:0000256" key="4">
    <source>
        <dbReference type="SAM" id="MobiDB-lite"/>
    </source>
</evidence>
<organism evidence="5 6">
    <name type="scientific">Streptomyces gossypii</name>
    <dbReference type="NCBI Taxonomy" id="2883101"/>
    <lineage>
        <taxon>Bacteria</taxon>
        <taxon>Bacillati</taxon>
        <taxon>Actinomycetota</taxon>
        <taxon>Actinomycetes</taxon>
        <taxon>Kitasatosporales</taxon>
        <taxon>Streptomycetaceae</taxon>
        <taxon>Streptomyces</taxon>
    </lineage>
</organism>
<dbReference type="RefSeq" id="WP_260222085.1">
    <property type="nucleotide sequence ID" value="NZ_JAJAGO010000026.1"/>
</dbReference>
<dbReference type="Proteomes" id="UP001156389">
    <property type="component" value="Unassembled WGS sequence"/>
</dbReference>
<keyword evidence="3" id="KW-0057">Aromatic amino acid biosynthesis</keyword>
<comment type="pathway">
    <text evidence="3">Metabolic intermediate biosynthesis; chorismate biosynthesis; chorismate from D-erythrose 4-phosphate and phosphoenolpyruvate: step 1/7.</text>
</comment>
<dbReference type="PANTHER" id="PTHR21337">
    <property type="entry name" value="PHOSPHO-2-DEHYDRO-3-DEOXYHEPTONATE ALDOLASE 1, 2"/>
    <property type="match status" value="1"/>
</dbReference>
<protein>
    <recommendedName>
        <fullName evidence="3">Phospho-2-dehydro-3-deoxyheptonate aldolase</fullName>
        <ecNumber evidence="3">2.5.1.54</ecNumber>
    </recommendedName>
</protein>
<feature type="compositionally biased region" description="Low complexity" evidence="4">
    <location>
        <begin position="1"/>
        <end position="35"/>
    </location>
</feature>
<evidence type="ECO:0000256" key="3">
    <source>
        <dbReference type="RuleBase" id="RU363071"/>
    </source>
</evidence>
<feature type="region of interest" description="Disordered" evidence="4">
    <location>
        <begin position="416"/>
        <end position="458"/>
    </location>
</feature>
<dbReference type="PANTHER" id="PTHR21337:SF0">
    <property type="entry name" value="PHOSPHO-2-DEHYDRO-3-DEOXYHEPTONATE ALDOLASE"/>
    <property type="match status" value="1"/>
</dbReference>
<proteinExistence type="inferred from homology"/>
<gene>
    <name evidence="5" type="ORF">LHJ74_33270</name>
</gene>
<evidence type="ECO:0000256" key="1">
    <source>
        <dbReference type="ARBA" id="ARBA00008911"/>
    </source>
</evidence>
<comment type="similarity">
    <text evidence="1 3">Belongs to the class-II DAHP synthase family.</text>
</comment>
<feature type="compositionally biased region" description="Basic and acidic residues" evidence="4">
    <location>
        <begin position="438"/>
        <end position="458"/>
    </location>
</feature>
<dbReference type="Pfam" id="PF01474">
    <property type="entry name" value="DAHP_synth_2"/>
    <property type="match status" value="2"/>
</dbReference>
<reference evidence="5 6" key="1">
    <citation type="submission" date="2021-10" db="EMBL/GenBank/DDBJ databases">
        <title>Streptomyces gossypii sp. nov., isolated from soil collected from cotton field.</title>
        <authorList>
            <person name="Ge X."/>
            <person name="Chen X."/>
            <person name="Liu W."/>
        </authorList>
    </citation>
    <scope>NUCLEOTIDE SEQUENCE [LARGE SCALE GENOMIC DNA]</scope>
    <source>
        <strain evidence="5 6">N2-109</strain>
    </source>
</reference>
<evidence type="ECO:0000256" key="2">
    <source>
        <dbReference type="ARBA" id="ARBA00022679"/>
    </source>
</evidence>
<dbReference type="InterPro" id="IPR002480">
    <property type="entry name" value="DAHP_synth_2"/>
</dbReference>
<sequence length="458" mass="48737">MKPDDTASTTASTTASPTTSTSTSTSTATGSATGGQPAWPDPAALEDVTGRLALEPPLVSAAGCDRLRERLAQVARGEAFLLQGGDCVETFDGLAAGQIRAKVGTLQQTAGVLCWAVGLPVVTVGRIAGQYTAHGTPPTETRAGMELPAYRGDCVNDTLFTAAARTPDPRRLARMYHASAATLEVIRDRTADGRSGTAEFYTSHEALILDYEAALTRRDPRTSQPYGLSAHLLWIGEHTRRLDGPHVEFAARVRNPVAVELGPGTAPGELRGLVDRLDPEREPGRLTLIARMGRERVRELLPPLIEEATGQEAPVAWICDPMHGNTTLAADGRPTRRYDDVLDELTGFFEAHAALGTRPGGVHLELTGDRVTECTGGPQPNPACPPGWYESAGDPRLNRDQSVGLAFHIADLSQRLAARPPSPRAGHTQGTARAGRGCRTDAAERTRTPEGPRHGRTA</sequence>
<feature type="region of interest" description="Disordered" evidence="4">
    <location>
        <begin position="1"/>
        <end position="43"/>
    </location>
</feature>